<organism evidence="4 5">
    <name type="scientific">Candidatus Dojkabacteria bacterium CG_4_10_14_0_2_um_filter_Dojkabacteria_WS6_41_15</name>
    <dbReference type="NCBI Taxonomy" id="2014249"/>
    <lineage>
        <taxon>Bacteria</taxon>
        <taxon>Candidatus Dojkabacteria</taxon>
    </lineage>
</organism>
<dbReference type="Pfam" id="PF01026">
    <property type="entry name" value="TatD_DNase"/>
    <property type="match status" value="1"/>
</dbReference>
<dbReference type="PROSITE" id="PS01137">
    <property type="entry name" value="TATD_1"/>
    <property type="match status" value="1"/>
</dbReference>
<evidence type="ECO:0000256" key="2">
    <source>
        <dbReference type="ARBA" id="ARBA00022801"/>
    </source>
</evidence>
<evidence type="ECO:0000256" key="3">
    <source>
        <dbReference type="PIRSR" id="PIRSR005902-1"/>
    </source>
</evidence>
<feature type="binding site" evidence="3">
    <location>
        <position position="173"/>
    </location>
    <ligand>
        <name>a divalent metal cation</name>
        <dbReference type="ChEBI" id="CHEBI:60240"/>
        <label>2</label>
    </ligand>
</feature>
<feature type="binding site" evidence="3">
    <location>
        <position position="5"/>
    </location>
    <ligand>
        <name>a divalent metal cation</name>
        <dbReference type="ChEBI" id="CHEBI:60240"/>
        <label>1</label>
    </ligand>
</feature>
<proteinExistence type="predicted"/>
<name>A0A2M7W0X7_9BACT</name>
<dbReference type="PIRSF" id="PIRSF005902">
    <property type="entry name" value="DNase_TatD"/>
    <property type="match status" value="1"/>
</dbReference>
<feature type="binding site" evidence="3">
    <location>
        <position position="223"/>
    </location>
    <ligand>
        <name>a divalent metal cation</name>
        <dbReference type="ChEBI" id="CHEBI:60240"/>
        <label>1</label>
    </ligand>
</feature>
<dbReference type="SUPFAM" id="SSF51556">
    <property type="entry name" value="Metallo-dependent hydrolases"/>
    <property type="match status" value="1"/>
</dbReference>
<dbReference type="InterPro" id="IPR015991">
    <property type="entry name" value="TatD/YcfH-like"/>
</dbReference>
<dbReference type="NCBIfam" id="TIGR00010">
    <property type="entry name" value="YchF/TatD family DNA exonuclease"/>
    <property type="match status" value="1"/>
</dbReference>
<dbReference type="GO" id="GO:0005829">
    <property type="term" value="C:cytosol"/>
    <property type="evidence" value="ECO:0007669"/>
    <property type="project" value="TreeGrafter"/>
</dbReference>
<dbReference type="PANTHER" id="PTHR46124">
    <property type="entry name" value="D-AMINOACYL-TRNA DEACYLASE"/>
    <property type="match status" value="1"/>
</dbReference>
<keyword evidence="2" id="KW-0378">Hydrolase</keyword>
<sequence>MIDAHCHLNATYTAESVGNIIDKFVASQGERIVDVTTSSEDFLVSQRIISQYPDLVFSTVGFHPESPDGVAEAFEKLIVGFTELSSTLPNARNIVGIGETGIDYSFFANFPSTHVQVLEQQRELFVKHIALAKQFQLPLVIHARGRHLLDYSAYSEILSILLQERFQFSVYFHSFGGDYQLAKKIVDAGYFIGVNGIVTYSNAKAIAEVATKIPSEFLVLETDSPFLIPSNLERKLLENPKINEPIGVLYTAKRVATLRQIQLEEVLQRATNATKKLFAKML</sequence>
<feature type="binding site" evidence="3">
    <location>
        <position position="99"/>
    </location>
    <ligand>
        <name>a divalent metal cation</name>
        <dbReference type="ChEBI" id="CHEBI:60240"/>
        <label>1</label>
    </ligand>
</feature>
<accession>A0A2M7W0X7</accession>
<feature type="binding site" evidence="3">
    <location>
        <position position="142"/>
    </location>
    <ligand>
        <name>a divalent metal cation</name>
        <dbReference type="ChEBI" id="CHEBI:60240"/>
        <label>2</label>
    </ligand>
</feature>
<gene>
    <name evidence="4" type="ORF">COX64_04300</name>
</gene>
<dbReference type="InterPro" id="IPR032466">
    <property type="entry name" value="Metal_Hydrolase"/>
</dbReference>
<keyword evidence="1 3" id="KW-0479">Metal-binding</keyword>
<dbReference type="Gene3D" id="3.20.20.140">
    <property type="entry name" value="Metal-dependent hydrolases"/>
    <property type="match status" value="1"/>
</dbReference>
<comment type="caution">
    <text evidence="4">The sequence shown here is derived from an EMBL/GenBank/DDBJ whole genome shotgun (WGS) entry which is preliminary data.</text>
</comment>
<dbReference type="PROSITE" id="PS01091">
    <property type="entry name" value="TATD_3"/>
    <property type="match status" value="1"/>
</dbReference>
<evidence type="ECO:0000313" key="5">
    <source>
        <dbReference type="Proteomes" id="UP000228952"/>
    </source>
</evidence>
<evidence type="ECO:0000313" key="4">
    <source>
        <dbReference type="EMBL" id="PJA12621.1"/>
    </source>
</evidence>
<dbReference type="PANTHER" id="PTHR46124:SF2">
    <property type="entry name" value="D-AMINOACYL-TRNA DEACYLASE"/>
    <property type="match status" value="1"/>
</dbReference>
<dbReference type="InterPro" id="IPR001130">
    <property type="entry name" value="TatD-like"/>
</dbReference>
<feature type="binding site" evidence="3">
    <location>
        <position position="7"/>
    </location>
    <ligand>
        <name>a divalent metal cation</name>
        <dbReference type="ChEBI" id="CHEBI:60240"/>
        <label>1</label>
    </ligand>
</feature>
<dbReference type="InterPro" id="IPR018228">
    <property type="entry name" value="DNase_TatD-rel_CS"/>
</dbReference>
<dbReference type="Proteomes" id="UP000228952">
    <property type="component" value="Unassembled WGS sequence"/>
</dbReference>
<dbReference type="CDD" id="cd01310">
    <property type="entry name" value="TatD_DNAse"/>
    <property type="match status" value="1"/>
</dbReference>
<protein>
    <recommendedName>
        <fullName evidence="6">Hydrolase TatD</fullName>
    </recommendedName>
</protein>
<dbReference type="GO" id="GO:0016788">
    <property type="term" value="F:hydrolase activity, acting on ester bonds"/>
    <property type="evidence" value="ECO:0007669"/>
    <property type="project" value="InterPro"/>
</dbReference>
<dbReference type="GO" id="GO:0046872">
    <property type="term" value="F:metal ion binding"/>
    <property type="evidence" value="ECO:0007669"/>
    <property type="project" value="UniProtKB-KW"/>
</dbReference>
<evidence type="ECO:0000256" key="1">
    <source>
        <dbReference type="ARBA" id="ARBA00022723"/>
    </source>
</evidence>
<reference evidence="5" key="1">
    <citation type="submission" date="2017-09" db="EMBL/GenBank/DDBJ databases">
        <title>Depth-based differentiation of microbial function through sediment-hosted aquifers and enrichment of novel symbionts in the deep terrestrial subsurface.</title>
        <authorList>
            <person name="Probst A.J."/>
            <person name="Ladd B."/>
            <person name="Jarett J.K."/>
            <person name="Geller-Mcgrath D.E."/>
            <person name="Sieber C.M.K."/>
            <person name="Emerson J.B."/>
            <person name="Anantharaman K."/>
            <person name="Thomas B.C."/>
            <person name="Malmstrom R."/>
            <person name="Stieglmeier M."/>
            <person name="Klingl A."/>
            <person name="Woyke T."/>
            <person name="Ryan C.M."/>
            <person name="Banfield J.F."/>
        </authorList>
    </citation>
    <scope>NUCLEOTIDE SEQUENCE [LARGE SCALE GENOMIC DNA]</scope>
</reference>
<dbReference type="GO" id="GO:0004536">
    <property type="term" value="F:DNA nuclease activity"/>
    <property type="evidence" value="ECO:0007669"/>
    <property type="project" value="InterPro"/>
</dbReference>
<dbReference type="AlphaFoldDB" id="A0A2M7W0X7"/>
<dbReference type="EMBL" id="PFQB01000107">
    <property type="protein sequence ID" value="PJA12621.1"/>
    <property type="molecule type" value="Genomic_DNA"/>
</dbReference>
<evidence type="ECO:0008006" key="6">
    <source>
        <dbReference type="Google" id="ProtNLM"/>
    </source>
</evidence>